<feature type="domain" description="Exonuclease" evidence="5">
    <location>
        <begin position="126"/>
        <end position="293"/>
    </location>
</feature>
<dbReference type="AlphaFoldDB" id="A0A140DXZ6"/>
<dbReference type="GeneID" id="78478920"/>
<evidence type="ECO:0000256" key="4">
    <source>
        <dbReference type="SAM" id="MobiDB-lite"/>
    </source>
</evidence>
<dbReference type="PANTHER" id="PTHR30231:SF4">
    <property type="entry name" value="PROTEIN NEN2"/>
    <property type="match status" value="1"/>
</dbReference>
<dbReference type="SUPFAM" id="SSF53098">
    <property type="entry name" value="Ribonuclease H-like"/>
    <property type="match status" value="1"/>
</dbReference>
<dbReference type="Pfam" id="PF00929">
    <property type="entry name" value="RNase_T"/>
    <property type="match status" value="1"/>
</dbReference>
<keyword evidence="7" id="KW-1185">Reference proteome</keyword>
<dbReference type="PANTHER" id="PTHR30231">
    <property type="entry name" value="DNA POLYMERASE III SUBUNIT EPSILON"/>
    <property type="match status" value="1"/>
</dbReference>
<dbReference type="GO" id="GO:0005829">
    <property type="term" value="C:cytosol"/>
    <property type="evidence" value="ECO:0007669"/>
    <property type="project" value="TreeGrafter"/>
</dbReference>
<evidence type="ECO:0000313" key="7">
    <source>
        <dbReference type="Proteomes" id="UP000069771"/>
    </source>
</evidence>
<evidence type="ECO:0000256" key="2">
    <source>
        <dbReference type="ARBA" id="ARBA00022801"/>
    </source>
</evidence>
<reference evidence="6 7" key="1">
    <citation type="journal article" date="2016" name="Gut Pathog.">
        <title>Whole genome sequencing of "Faecalibaculum rodentium" ALO17, isolated from C57BL/6J laboratory mouse feces.</title>
        <authorList>
            <person name="Lim S."/>
            <person name="Chang D.H."/>
            <person name="Ahn S."/>
            <person name="Kim B.C."/>
        </authorList>
    </citation>
    <scope>NUCLEOTIDE SEQUENCE [LARGE SCALE GENOMIC DNA]</scope>
    <source>
        <strain evidence="6 7">Alo17</strain>
    </source>
</reference>
<sequence>MIVVTVSVCTPSLRGDLTKWLFEIAPGVYVGDVSARVRDRLWERIGKNIGSGRACMVYGVRSETHFAFKTIGETWEPTDFDGITLMKHPLKSNKAQKADSKKWEESCKTGSQKKAGRSIQSSLPGNYVVLDLETTGLDPLKDQIIEIALIKVVDDAVTEEFRRFIQVRGEVSPFIEQLTGITNNRLKAEGIGLKQALEESLDFIRSNPLVCHNADFDLGFLREACVKEGVPFPNYRVFDTLNLARQKITGIKNYRLNTLIDCLGLMPHPSHEGLADCLAVHSLLCELKKIGCGKQEKPFT</sequence>
<gene>
    <name evidence="6" type="ORF">AALO17_23890</name>
</gene>
<keyword evidence="3" id="KW-0269">Exonuclease</keyword>
<protein>
    <recommendedName>
        <fullName evidence="5">Exonuclease domain-containing protein</fullName>
    </recommendedName>
</protein>
<name>A0A140DXZ6_9FIRM</name>
<evidence type="ECO:0000256" key="3">
    <source>
        <dbReference type="ARBA" id="ARBA00022839"/>
    </source>
</evidence>
<proteinExistence type="predicted"/>
<dbReference type="Gene3D" id="3.30.70.240">
    <property type="match status" value="1"/>
</dbReference>
<dbReference type="InterPro" id="IPR036397">
    <property type="entry name" value="RNaseH_sf"/>
</dbReference>
<evidence type="ECO:0000313" key="6">
    <source>
        <dbReference type="EMBL" id="AMK55523.1"/>
    </source>
</evidence>
<dbReference type="CDD" id="cd09755">
    <property type="entry name" value="Cas2_I-E"/>
    <property type="match status" value="1"/>
</dbReference>
<dbReference type="Proteomes" id="UP000069771">
    <property type="component" value="Chromosome"/>
</dbReference>
<dbReference type="InterPro" id="IPR010152">
    <property type="entry name" value="CRISPR-assoc_prot_Cas2_sub"/>
</dbReference>
<feature type="region of interest" description="Disordered" evidence="4">
    <location>
        <begin position="97"/>
        <end position="118"/>
    </location>
</feature>
<dbReference type="SMART" id="SM00479">
    <property type="entry name" value="EXOIII"/>
    <property type="match status" value="1"/>
</dbReference>
<dbReference type="EMBL" id="CP011391">
    <property type="protein sequence ID" value="AMK55523.1"/>
    <property type="molecule type" value="Genomic_DNA"/>
</dbReference>
<keyword evidence="2" id="KW-0378">Hydrolase</keyword>
<evidence type="ECO:0000259" key="5">
    <source>
        <dbReference type="SMART" id="SM00479"/>
    </source>
</evidence>
<dbReference type="GO" id="GO:0008408">
    <property type="term" value="F:3'-5' exonuclease activity"/>
    <property type="evidence" value="ECO:0007669"/>
    <property type="project" value="TreeGrafter"/>
</dbReference>
<dbReference type="Pfam" id="PF09707">
    <property type="entry name" value="Cas_Cas2CT1978"/>
    <property type="match status" value="1"/>
</dbReference>
<organism evidence="6 7">
    <name type="scientific">Faecalibaculum rodentium</name>
    <dbReference type="NCBI Taxonomy" id="1702221"/>
    <lineage>
        <taxon>Bacteria</taxon>
        <taxon>Bacillati</taxon>
        <taxon>Bacillota</taxon>
        <taxon>Erysipelotrichia</taxon>
        <taxon>Erysipelotrichales</taxon>
        <taxon>Erysipelotrichaceae</taxon>
        <taxon>Faecalibaculum</taxon>
    </lineage>
</organism>
<dbReference type="PATRIC" id="fig|1702221.3.peg.2320"/>
<evidence type="ECO:0000256" key="1">
    <source>
        <dbReference type="ARBA" id="ARBA00022722"/>
    </source>
</evidence>
<dbReference type="OrthoDB" id="9776650at2"/>
<dbReference type="InterPro" id="IPR013520">
    <property type="entry name" value="Ribonucl_H"/>
</dbReference>
<dbReference type="STRING" id="1702221.AALO17_23890"/>
<feature type="compositionally biased region" description="Basic and acidic residues" evidence="4">
    <location>
        <begin position="97"/>
        <end position="107"/>
    </location>
</feature>
<dbReference type="GO" id="GO:0003676">
    <property type="term" value="F:nucleic acid binding"/>
    <property type="evidence" value="ECO:0007669"/>
    <property type="project" value="InterPro"/>
</dbReference>
<keyword evidence="1" id="KW-0540">Nuclease</keyword>
<feature type="compositionally biased region" description="Polar residues" evidence="4">
    <location>
        <begin position="108"/>
        <end position="118"/>
    </location>
</feature>
<dbReference type="NCBIfam" id="TIGR01873">
    <property type="entry name" value="cas_CT1978"/>
    <property type="match status" value="1"/>
</dbReference>
<accession>A0A140DXZ6</accession>
<dbReference type="KEGG" id="fro:AALO17_23890"/>
<dbReference type="FunFam" id="3.30.420.10:FF:000045">
    <property type="entry name" value="3'-5' exonuclease DinG"/>
    <property type="match status" value="1"/>
</dbReference>
<dbReference type="InterPro" id="IPR012337">
    <property type="entry name" value="RNaseH-like_sf"/>
</dbReference>
<dbReference type="RefSeq" id="WP_067559279.1">
    <property type="nucleotide sequence ID" value="NZ_CAMTBT010000050.1"/>
</dbReference>
<dbReference type="CDD" id="cd06127">
    <property type="entry name" value="DEDDh"/>
    <property type="match status" value="1"/>
</dbReference>
<dbReference type="Gene3D" id="3.30.420.10">
    <property type="entry name" value="Ribonuclease H-like superfamily/Ribonuclease H"/>
    <property type="match status" value="1"/>
</dbReference>